<accession>A0A4S9SPI1</accession>
<dbReference type="InterPro" id="IPR000172">
    <property type="entry name" value="GMC_OxRdtase_N"/>
</dbReference>
<gene>
    <name evidence="4" type="ORF">D6C91_08327</name>
</gene>
<name>A0A4S9SPI1_AURPU</name>
<sequence length="992" mass="108945">MNFLPLNSPLLDSYDYIGERLFSCRVSANMQLTDTVVGGGPSGLTVANRLSEDATVNVLLLEAGPADNHQPWIQIPFFAGQGVGSSLDWNLLTAPQTYLDGRSRALPQGRVLGGGTNRGGIGDYDDWVTLGNPGWSFWDLMPYFCKRNRNVNAKQQSETFTPHPQSEIANAVGINQNPLVHGNKGPVNVSFSSHIYNETVNFFSALNELQMPVSYDPNDGATAGASFLPLALNPANQTRCDARSAYFEPYAMRPNLWVSTNQHVTRILFEGGSGNPNTTTPTPGDSSVGQGSSFSRPDGLFSNITQNGIASRRRMFRPVYRILDSLKQRLGMRKRQPTNTPVTSVGSLLRANGVEFASAASELRRNITAVREIIVAAGALHTPQVLKLSGLGPANELQSLQIPVLVDLPGVGMNLQDHALVGVFYPYQKPTSLTSVQIASNYSLMSQFGATYQANRTGPWTAGPPDGNAFPALSVLTNRSFSIITKAQTQKAIDYLPPDVHQNVIAGFEAQRQLLIKALQDPKRAAYELLNFNYGAFSNVNMRPFSRSTVKLSSSRPFDPPLIDPRYGSNPVDLEVLLASIVYNRQVLGTTSMKLLEPLQLNPRPNATDQEILQFIKANIQTEFHPSGTCAMLPLDLGGVVDPQLLVYGTQNLRIVDASIMPVIPASHLQAVVYGVAEKVGTRNIISIAIIFNFTTATTTTSPTANLDVVTSQAINNFSDASAPTCSHPVTREPNIVFGLFKCILQPCVVVHMHMYVCMHLCADVYLRGDTGTSFISVDHHCYTTIGAATSAALTQRWFGRHDLPTSVDVVLPTSTSNNGFRASSAIFCDSLTKSDLHIRTGFIFITEHKLHTLLLLVNAKHEFSAFLVFFFNVVFRSCFVIDLCPFRVFVIQAFFNLVVEALISVIQLYRQIHVEHRKSIDLELDLYKSVDDSIIPLFFFSSSHDAFAQHVVGDDVSTRRLPMDHEHDDADMTQLSHCADFLTPIRQMKLG</sequence>
<evidence type="ECO:0000313" key="5">
    <source>
        <dbReference type="Proteomes" id="UP000308005"/>
    </source>
</evidence>
<evidence type="ECO:0000259" key="3">
    <source>
        <dbReference type="PROSITE" id="PS00624"/>
    </source>
</evidence>
<dbReference type="EMBL" id="QZBM01000557">
    <property type="protein sequence ID" value="THZ12693.1"/>
    <property type="molecule type" value="Genomic_DNA"/>
</dbReference>
<dbReference type="GO" id="GO:0050660">
    <property type="term" value="F:flavin adenine dinucleotide binding"/>
    <property type="evidence" value="ECO:0007669"/>
    <property type="project" value="InterPro"/>
</dbReference>
<comment type="caution">
    <text evidence="4">The sequence shown here is derived from an EMBL/GenBank/DDBJ whole genome shotgun (WGS) entry which is preliminary data.</text>
</comment>
<dbReference type="GO" id="GO:0016614">
    <property type="term" value="F:oxidoreductase activity, acting on CH-OH group of donors"/>
    <property type="evidence" value="ECO:0007669"/>
    <property type="project" value="InterPro"/>
</dbReference>
<organism evidence="4 5">
    <name type="scientific">Aureobasidium pullulans</name>
    <name type="common">Black yeast</name>
    <name type="synonym">Pullularia pullulans</name>
    <dbReference type="NCBI Taxonomy" id="5580"/>
    <lineage>
        <taxon>Eukaryota</taxon>
        <taxon>Fungi</taxon>
        <taxon>Dikarya</taxon>
        <taxon>Ascomycota</taxon>
        <taxon>Pezizomycotina</taxon>
        <taxon>Dothideomycetes</taxon>
        <taxon>Dothideomycetidae</taxon>
        <taxon>Dothideales</taxon>
        <taxon>Saccotheciaceae</taxon>
        <taxon>Aureobasidium</taxon>
    </lineage>
</organism>
<dbReference type="SUPFAM" id="SSF54373">
    <property type="entry name" value="FAD-linked reductases, C-terminal domain"/>
    <property type="match status" value="1"/>
</dbReference>
<dbReference type="Gene3D" id="3.30.560.10">
    <property type="entry name" value="Glucose Oxidase, domain 3"/>
    <property type="match status" value="2"/>
</dbReference>
<proteinExistence type="inferred from homology"/>
<dbReference type="SUPFAM" id="SSF51905">
    <property type="entry name" value="FAD/NAD(P)-binding domain"/>
    <property type="match status" value="1"/>
</dbReference>
<dbReference type="InterPro" id="IPR036188">
    <property type="entry name" value="FAD/NAD-bd_sf"/>
</dbReference>
<dbReference type="PROSITE" id="PS00624">
    <property type="entry name" value="GMC_OXRED_2"/>
    <property type="match status" value="1"/>
</dbReference>
<dbReference type="Pfam" id="PF05199">
    <property type="entry name" value="GMC_oxred_C"/>
    <property type="match status" value="1"/>
</dbReference>
<dbReference type="PANTHER" id="PTHR11552">
    <property type="entry name" value="GLUCOSE-METHANOL-CHOLINE GMC OXIDOREDUCTASE"/>
    <property type="match status" value="1"/>
</dbReference>
<feature type="domain" description="Glucose-methanol-choline oxidoreductase N-terminal" evidence="3">
    <location>
        <begin position="378"/>
        <end position="392"/>
    </location>
</feature>
<dbReference type="GO" id="GO:0044550">
    <property type="term" value="P:secondary metabolite biosynthetic process"/>
    <property type="evidence" value="ECO:0007669"/>
    <property type="project" value="TreeGrafter"/>
</dbReference>
<evidence type="ECO:0000313" key="4">
    <source>
        <dbReference type="EMBL" id="THZ12693.1"/>
    </source>
</evidence>
<dbReference type="AlphaFoldDB" id="A0A4S9SPI1"/>
<protein>
    <recommendedName>
        <fullName evidence="3">Glucose-methanol-choline oxidoreductase N-terminal domain-containing protein</fullName>
    </recommendedName>
</protein>
<evidence type="ECO:0000256" key="2">
    <source>
        <dbReference type="SAM" id="MobiDB-lite"/>
    </source>
</evidence>
<dbReference type="Pfam" id="PF00732">
    <property type="entry name" value="GMC_oxred_N"/>
    <property type="match status" value="2"/>
</dbReference>
<feature type="region of interest" description="Disordered" evidence="2">
    <location>
        <begin position="269"/>
        <end position="300"/>
    </location>
</feature>
<dbReference type="Gene3D" id="3.50.50.60">
    <property type="entry name" value="FAD/NAD(P)-binding domain"/>
    <property type="match status" value="2"/>
</dbReference>
<reference evidence="4 5" key="1">
    <citation type="submission" date="2018-10" db="EMBL/GenBank/DDBJ databases">
        <title>Fifty Aureobasidium pullulans genomes reveal a recombining polyextremotolerant generalist.</title>
        <authorList>
            <person name="Gostincar C."/>
            <person name="Turk M."/>
            <person name="Zajc J."/>
            <person name="Gunde-Cimerman N."/>
        </authorList>
    </citation>
    <scope>NUCLEOTIDE SEQUENCE [LARGE SCALE GENOMIC DNA]</scope>
    <source>
        <strain evidence="4 5">EXF-3863</strain>
    </source>
</reference>
<dbReference type="PANTHER" id="PTHR11552:SF115">
    <property type="entry name" value="DEHYDROGENASE XPTC-RELATED"/>
    <property type="match status" value="1"/>
</dbReference>
<dbReference type="Proteomes" id="UP000308005">
    <property type="component" value="Unassembled WGS sequence"/>
</dbReference>
<dbReference type="InterPro" id="IPR007867">
    <property type="entry name" value="GMC_OxRtase_C"/>
</dbReference>
<comment type="similarity">
    <text evidence="1">Belongs to the GMC oxidoreductase family.</text>
</comment>
<feature type="compositionally biased region" description="Low complexity" evidence="2">
    <location>
        <begin position="275"/>
        <end position="287"/>
    </location>
</feature>
<evidence type="ECO:0000256" key="1">
    <source>
        <dbReference type="ARBA" id="ARBA00010790"/>
    </source>
</evidence>
<dbReference type="InterPro" id="IPR012132">
    <property type="entry name" value="GMC_OxRdtase"/>
</dbReference>